<dbReference type="OrthoDB" id="5963315at2759"/>
<keyword evidence="8" id="KW-0325">Glycoprotein</keyword>
<dbReference type="InterPro" id="IPR017452">
    <property type="entry name" value="GPCR_Rhodpsn_7TM"/>
</dbReference>
<keyword evidence="9" id="KW-0807">Transducer</keyword>
<keyword evidence="4 10" id="KW-1133">Transmembrane helix</keyword>
<gene>
    <name evidence="13" type="primary">LOC111124401</name>
</gene>
<feature type="transmembrane region" description="Helical" evidence="10">
    <location>
        <begin position="132"/>
        <end position="156"/>
    </location>
</feature>
<dbReference type="RefSeq" id="XP_022322960.1">
    <property type="nucleotide sequence ID" value="XM_022467252.1"/>
</dbReference>
<comment type="subcellular location">
    <subcellularLocation>
        <location evidence="1">Cell membrane</location>
        <topology evidence="1">Multi-pass membrane protein</topology>
    </subcellularLocation>
</comment>
<reference evidence="13" key="1">
    <citation type="submission" date="2025-08" db="UniProtKB">
        <authorList>
            <consortium name="RefSeq"/>
        </authorList>
    </citation>
    <scope>IDENTIFICATION</scope>
    <source>
        <tissue evidence="13">Whole sample</tissue>
    </source>
</reference>
<feature type="domain" description="G-protein coupled receptors family 1 profile" evidence="11">
    <location>
        <begin position="27"/>
        <end position="281"/>
    </location>
</feature>
<dbReference type="InterPro" id="IPR000276">
    <property type="entry name" value="GPCR_Rhodpsn"/>
</dbReference>
<evidence type="ECO:0000256" key="5">
    <source>
        <dbReference type="ARBA" id="ARBA00023040"/>
    </source>
</evidence>
<keyword evidence="7" id="KW-0675">Receptor</keyword>
<dbReference type="GO" id="GO:0007204">
    <property type="term" value="P:positive regulation of cytosolic calcium ion concentration"/>
    <property type="evidence" value="ECO:0007669"/>
    <property type="project" value="TreeGrafter"/>
</dbReference>
<dbReference type="SUPFAM" id="SSF81321">
    <property type="entry name" value="Family A G protein-coupled receptor-like"/>
    <property type="match status" value="1"/>
</dbReference>
<keyword evidence="5" id="KW-0297">G-protein coupled receptor</keyword>
<dbReference type="PROSITE" id="PS50262">
    <property type="entry name" value="G_PROTEIN_RECEP_F1_2"/>
    <property type="match status" value="1"/>
</dbReference>
<keyword evidence="6 10" id="KW-0472">Membrane</keyword>
<sequence length="323" mass="36760">MDVNSSCISETTSPVVPIIIHSSAGLSSLVAVAWLSRSMYKQRDFSQPKFLALAVCFSDLLFTTLSNSQTLAATWLGQCRMGGRQGCIIRGFSRNSTMVASHLMVVLMATDRFIALRFPFRYQQLMKPRRVITVAISLYLYAISLATLPLLGVNSYGYELWCDFYWNDTSPGGRCFVIFFLLQGFGCMAFTVFCNISVIYELLGKNRKVGPEIYRTSFKEKFYHFKFITLLIVVSISYIGCSTPYLVRLACNQFGYDLSEDKDFFAVRVYLVNNMTNSYFILFIQVLFRPTLVKKLQVCCQRNLKGNDINVIENQTSERALPQ</sequence>
<evidence type="ECO:0000313" key="12">
    <source>
        <dbReference type="Proteomes" id="UP000694844"/>
    </source>
</evidence>
<dbReference type="Gene3D" id="1.20.1070.10">
    <property type="entry name" value="Rhodopsin 7-helix transmembrane proteins"/>
    <property type="match status" value="1"/>
</dbReference>
<evidence type="ECO:0000256" key="8">
    <source>
        <dbReference type="ARBA" id="ARBA00023180"/>
    </source>
</evidence>
<evidence type="ECO:0000256" key="7">
    <source>
        <dbReference type="ARBA" id="ARBA00023170"/>
    </source>
</evidence>
<evidence type="ECO:0000256" key="9">
    <source>
        <dbReference type="ARBA" id="ARBA00023224"/>
    </source>
</evidence>
<evidence type="ECO:0000259" key="11">
    <source>
        <dbReference type="PROSITE" id="PS50262"/>
    </source>
</evidence>
<dbReference type="GO" id="GO:0004930">
    <property type="term" value="F:G protein-coupled receptor activity"/>
    <property type="evidence" value="ECO:0007669"/>
    <property type="project" value="UniProtKB-KW"/>
</dbReference>
<evidence type="ECO:0000256" key="4">
    <source>
        <dbReference type="ARBA" id="ARBA00022989"/>
    </source>
</evidence>
<dbReference type="PANTHER" id="PTHR11866:SF16">
    <property type="entry name" value="PROSTAGLANDIN E2 RECEPTOR EP4 SUBTYPE-LIKE PROTEIN"/>
    <property type="match status" value="1"/>
</dbReference>
<feature type="transmembrane region" description="Helical" evidence="10">
    <location>
        <begin position="176"/>
        <end position="203"/>
    </location>
</feature>
<feature type="transmembrane region" description="Helical" evidence="10">
    <location>
        <begin position="223"/>
        <end position="247"/>
    </location>
</feature>
<dbReference type="Proteomes" id="UP000694844">
    <property type="component" value="Chromosome 3"/>
</dbReference>
<dbReference type="GO" id="GO:0007189">
    <property type="term" value="P:adenylate cyclase-activating G protein-coupled receptor signaling pathway"/>
    <property type="evidence" value="ECO:0007669"/>
    <property type="project" value="TreeGrafter"/>
</dbReference>
<dbReference type="InterPro" id="IPR008365">
    <property type="entry name" value="Prostanoid_rcpt"/>
</dbReference>
<dbReference type="GO" id="GO:0005886">
    <property type="term" value="C:plasma membrane"/>
    <property type="evidence" value="ECO:0007669"/>
    <property type="project" value="UniProtKB-SubCell"/>
</dbReference>
<accession>A0A8B8D5M3</accession>
<dbReference type="Pfam" id="PF00001">
    <property type="entry name" value="7tm_1"/>
    <property type="match status" value="1"/>
</dbReference>
<proteinExistence type="predicted"/>
<dbReference type="PANTHER" id="PTHR11866">
    <property type="entry name" value="G-PROTEIN COUPLED RECEPTOR FAMILY 1 MEMBER"/>
    <property type="match status" value="1"/>
</dbReference>
<evidence type="ECO:0000256" key="3">
    <source>
        <dbReference type="ARBA" id="ARBA00022692"/>
    </source>
</evidence>
<keyword evidence="2" id="KW-1003">Cell membrane</keyword>
<feature type="transmembrane region" description="Helical" evidence="10">
    <location>
        <begin position="15"/>
        <end position="36"/>
    </location>
</feature>
<evidence type="ECO:0000256" key="1">
    <source>
        <dbReference type="ARBA" id="ARBA00004651"/>
    </source>
</evidence>
<dbReference type="KEGG" id="cvn:111124401"/>
<dbReference type="GeneID" id="111124401"/>
<keyword evidence="3 10" id="KW-0812">Transmembrane</keyword>
<dbReference type="AlphaFoldDB" id="A0A8B8D5M3"/>
<keyword evidence="12" id="KW-1185">Reference proteome</keyword>
<organism evidence="12 13">
    <name type="scientific">Crassostrea virginica</name>
    <name type="common">Eastern oyster</name>
    <dbReference type="NCBI Taxonomy" id="6565"/>
    <lineage>
        <taxon>Eukaryota</taxon>
        <taxon>Metazoa</taxon>
        <taxon>Spiralia</taxon>
        <taxon>Lophotrochozoa</taxon>
        <taxon>Mollusca</taxon>
        <taxon>Bivalvia</taxon>
        <taxon>Autobranchia</taxon>
        <taxon>Pteriomorphia</taxon>
        <taxon>Ostreida</taxon>
        <taxon>Ostreoidea</taxon>
        <taxon>Ostreidae</taxon>
        <taxon>Crassostrea</taxon>
    </lineage>
</organism>
<evidence type="ECO:0000256" key="6">
    <source>
        <dbReference type="ARBA" id="ARBA00023136"/>
    </source>
</evidence>
<evidence type="ECO:0000256" key="2">
    <source>
        <dbReference type="ARBA" id="ARBA00022475"/>
    </source>
</evidence>
<evidence type="ECO:0000313" key="13">
    <source>
        <dbReference type="RefSeq" id="XP_022322960.1"/>
    </source>
</evidence>
<name>A0A8B8D5M3_CRAVI</name>
<protein>
    <submittedName>
        <fullName evidence="13">Prostaglandin F2-alpha receptor-like</fullName>
    </submittedName>
</protein>
<feature type="transmembrane region" description="Helical" evidence="10">
    <location>
        <begin position="267"/>
        <end position="288"/>
    </location>
</feature>
<evidence type="ECO:0000256" key="10">
    <source>
        <dbReference type="SAM" id="Phobius"/>
    </source>
</evidence>